<dbReference type="AlphaFoldDB" id="A0A9D4RE05"/>
<keyword evidence="2" id="KW-0863">Zinc-finger</keyword>
<feature type="region of interest" description="Disordered" evidence="5">
    <location>
        <begin position="217"/>
        <end position="296"/>
    </location>
</feature>
<dbReference type="InterPro" id="IPR013083">
    <property type="entry name" value="Znf_RING/FYVE/PHD"/>
</dbReference>
<keyword evidence="8" id="KW-1185">Reference proteome</keyword>
<dbReference type="InterPro" id="IPR040204">
    <property type="entry name" value="UBR7"/>
</dbReference>
<dbReference type="InterPro" id="IPR003126">
    <property type="entry name" value="Znf_UBR"/>
</dbReference>
<dbReference type="GO" id="GO:0061630">
    <property type="term" value="F:ubiquitin protein ligase activity"/>
    <property type="evidence" value="ECO:0007669"/>
    <property type="project" value="InterPro"/>
</dbReference>
<proteinExistence type="predicted"/>
<reference evidence="7" key="2">
    <citation type="submission" date="2020-11" db="EMBL/GenBank/DDBJ databases">
        <authorList>
            <person name="McCartney M.A."/>
            <person name="Auch B."/>
            <person name="Kono T."/>
            <person name="Mallez S."/>
            <person name="Becker A."/>
            <person name="Gohl D.M."/>
            <person name="Silverstein K.A.T."/>
            <person name="Koren S."/>
            <person name="Bechman K.B."/>
            <person name="Herman A."/>
            <person name="Abrahante J.E."/>
            <person name="Garbe J."/>
        </authorList>
    </citation>
    <scope>NUCLEOTIDE SEQUENCE</scope>
    <source>
        <strain evidence="7">Duluth1</strain>
        <tissue evidence="7">Whole animal</tissue>
    </source>
</reference>
<evidence type="ECO:0000256" key="5">
    <source>
        <dbReference type="SAM" id="MobiDB-lite"/>
    </source>
</evidence>
<dbReference type="InterPro" id="IPR047506">
    <property type="entry name" value="UBR7-like_UBR-box"/>
</dbReference>
<comment type="caution">
    <text evidence="7">The sequence shown here is derived from an EMBL/GenBank/DDBJ whole genome shotgun (WGS) entry which is preliminary data.</text>
</comment>
<keyword evidence="3" id="KW-0862">Zinc</keyword>
<dbReference type="Gene3D" id="3.30.40.10">
    <property type="entry name" value="Zinc/RING finger domain, C3HC4 (zinc finger)"/>
    <property type="match status" value="1"/>
</dbReference>
<evidence type="ECO:0000256" key="1">
    <source>
        <dbReference type="ARBA" id="ARBA00022723"/>
    </source>
</evidence>
<feature type="compositionally biased region" description="Low complexity" evidence="5">
    <location>
        <begin position="273"/>
        <end position="296"/>
    </location>
</feature>
<organism evidence="7 8">
    <name type="scientific">Dreissena polymorpha</name>
    <name type="common">Zebra mussel</name>
    <name type="synonym">Mytilus polymorpha</name>
    <dbReference type="NCBI Taxonomy" id="45954"/>
    <lineage>
        <taxon>Eukaryota</taxon>
        <taxon>Metazoa</taxon>
        <taxon>Spiralia</taxon>
        <taxon>Lophotrochozoa</taxon>
        <taxon>Mollusca</taxon>
        <taxon>Bivalvia</taxon>
        <taxon>Autobranchia</taxon>
        <taxon>Heteroconchia</taxon>
        <taxon>Euheterodonta</taxon>
        <taxon>Imparidentia</taxon>
        <taxon>Neoheterodontei</taxon>
        <taxon>Myida</taxon>
        <taxon>Dreissenoidea</taxon>
        <taxon>Dreissenidae</taxon>
        <taxon>Dreissena</taxon>
    </lineage>
</organism>
<dbReference type="CDD" id="cd15542">
    <property type="entry name" value="PHD_UBR7"/>
    <property type="match status" value="1"/>
</dbReference>
<protein>
    <recommendedName>
        <fullName evidence="6">UBR-type domain-containing protein</fullName>
    </recommendedName>
</protein>
<dbReference type="EMBL" id="JAIWYP010000002">
    <property type="protein sequence ID" value="KAH3864809.1"/>
    <property type="molecule type" value="Genomic_DNA"/>
</dbReference>
<sequence length="353" mass="38709">MAENIEPENALEENENENDAVISMVDYLKEEEELENDANAVLGGSDDTQCTYSLGYVPRQALYACSTCNTKDGASAGVCLACSYACHEGHDLYELYTKRNFRCDCGNSKFLNLTCKLCPDKGPENTDNVYNQNFKGLYCVCARPYPDPEDEIEDLMIQCIVCEDWYHGRHLGDCQVPAYFSEMVCQGCMNKHSFLWAYFINCKDIQVVQSDSSVNSSEIEVEKSGSSLTSDVSQSRESEKSATSLSTGSDDTSLNTSSTESQSQKADSSESRLLTGTNGSGTSSESELSASNDVSLTSGSAASSSCDSTSKEQCLLRDLQTREVTHRNSATFWPDNFRSKLCQCSPCKANNVC</sequence>
<dbReference type="SMART" id="SM00396">
    <property type="entry name" value="ZnF_UBR1"/>
    <property type="match status" value="1"/>
</dbReference>
<feature type="zinc finger region" description="UBR-type" evidence="4">
    <location>
        <begin position="48"/>
        <end position="120"/>
    </location>
</feature>
<dbReference type="PANTHER" id="PTHR13513:SF9">
    <property type="entry name" value="E3 UBIQUITIN-PROTEIN LIGASE UBR7-RELATED"/>
    <property type="match status" value="1"/>
</dbReference>
<dbReference type="Pfam" id="PF02207">
    <property type="entry name" value="zf-UBR"/>
    <property type="match status" value="1"/>
</dbReference>
<dbReference type="SUPFAM" id="SSF57903">
    <property type="entry name" value="FYVE/PHD zinc finger"/>
    <property type="match status" value="1"/>
</dbReference>
<gene>
    <name evidence="7" type="ORF">DPMN_027835</name>
</gene>
<dbReference type="PROSITE" id="PS51157">
    <property type="entry name" value="ZF_UBR"/>
    <property type="match status" value="1"/>
</dbReference>
<evidence type="ECO:0000313" key="8">
    <source>
        <dbReference type="Proteomes" id="UP000828390"/>
    </source>
</evidence>
<evidence type="ECO:0000256" key="3">
    <source>
        <dbReference type="ARBA" id="ARBA00022833"/>
    </source>
</evidence>
<dbReference type="CDD" id="cd19677">
    <property type="entry name" value="UBR-box_UBR7"/>
    <property type="match status" value="1"/>
</dbReference>
<evidence type="ECO:0000313" key="7">
    <source>
        <dbReference type="EMBL" id="KAH3864809.1"/>
    </source>
</evidence>
<reference evidence="7" key="1">
    <citation type="journal article" date="2019" name="bioRxiv">
        <title>The Genome of the Zebra Mussel, Dreissena polymorpha: A Resource for Invasive Species Research.</title>
        <authorList>
            <person name="McCartney M.A."/>
            <person name="Auch B."/>
            <person name="Kono T."/>
            <person name="Mallez S."/>
            <person name="Zhang Y."/>
            <person name="Obille A."/>
            <person name="Becker A."/>
            <person name="Abrahante J.E."/>
            <person name="Garbe J."/>
            <person name="Badalamenti J.P."/>
            <person name="Herman A."/>
            <person name="Mangelson H."/>
            <person name="Liachko I."/>
            <person name="Sullivan S."/>
            <person name="Sone E.D."/>
            <person name="Koren S."/>
            <person name="Silverstein K.A.T."/>
            <person name="Beckman K.B."/>
            <person name="Gohl D.M."/>
        </authorList>
    </citation>
    <scope>NUCLEOTIDE SEQUENCE</scope>
    <source>
        <strain evidence="7">Duluth1</strain>
        <tissue evidence="7">Whole animal</tissue>
    </source>
</reference>
<name>A0A9D4RE05_DREPO</name>
<dbReference type="GO" id="GO:0008270">
    <property type="term" value="F:zinc ion binding"/>
    <property type="evidence" value="ECO:0007669"/>
    <property type="project" value="UniProtKB-KW"/>
</dbReference>
<feature type="compositionally biased region" description="Low complexity" evidence="5">
    <location>
        <begin position="241"/>
        <end position="261"/>
    </location>
</feature>
<dbReference type="InterPro" id="IPR011011">
    <property type="entry name" value="Znf_FYVE_PHD"/>
</dbReference>
<accession>A0A9D4RE05</accession>
<keyword evidence="1" id="KW-0479">Metal-binding</keyword>
<evidence type="ECO:0000259" key="6">
    <source>
        <dbReference type="PROSITE" id="PS51157"/>
    </source>
</evidence>
<dbReference type="PANTHER" id="PTHR13513">
    <property type="entry name" value="E3 UBIQUITIN-PROTEIN LIGASE UBR7"/>
    <property type="match status" value="1"/>
</dbReference>
<feature type="domain" description="UBR-type" evidence="6">
    <location>
        <begin position="48"/>
        <end position="120"/>
    </location>
</feature>
<dbReference type="Proteomes" id="UP000828390">
    <property type="component" value="Unassembled WGS sequence"/>
</dbReference>
<evidence type="ECO:0000256" key="2">
    <source>
        <dbReference type="ARBA" id="ARBA00022771"/>
    </source>
</evidence>
<evidence type="ECO:0000256" key="4">
    <source>
        <dbReference type="PROSITE-ProRule" id="PRU00508"/>
    </source>
</evidence>
<dbReference type="GO" id="GO:0005737">
    <property type="term" value="C:cytoplasm"/>
    <property type="evidence" value="ECO:0007669"/>
    <property type="project" value="TreeGrafter"/>
</dbReference>